<evidence type="ECO:0000256" key="2">
    <source>
        <dbReference type="ARBA" id="ARBA00038160"/>
    </source>
</evidence>
<proteinExistence type="inferred from homology"/>
<keyword evidence="1" id="KW-0819">tRNA processing</keyword>
<evidence type="ECO:0000259" key="3">
    <source>
        <dbReference type="PROSITE" id="PS51747"/>
    </source>
</evidence>
<dbReference type="AlphaFoldDB" id="A0ABD2PDG5"/>
<dbReference type="PROSITE" id="PS51747">
    <property type="entry name" value="CYT_DCMP_DEAMINASES_2"/>
    <property type="match status" value="1"/>
</dbReference>
<comment type="similarity">
    <text evidence="2">Belongs to the cytidine and deoxycytidylate deaminase family. ADAT3 subfamily.</text>
</comment>
<gene>
    <name evidence="4" type="ORF">HHI36_003281</name>
</gene>
<dbReference type="Gene3D" id="3.40.140.10">
    <property type="entry name" value="Cytidine Deaminase, domain 2"/>
    <property type="match status" value="1"/>
</dbReference>
<evidence type="ECO:0000313" key="5">
    <source>
        <dbReference type="Proteomes" id="UP001516400"/>
    </source>
</evidence>
<protein>
    <recommendedName>
        <fullName evidence="3">CMP/dCMP-type deaminase domain-containing protein</fullName>
    </recommendedName>
</protein>
<comment type="caution">
    <text evidence="4">The sequence shown here is derived from an EMBL/GenBank/DDBJ whole genome shotgun (WGS) entry which is preliminary data.</text>
</comment>
<name>A0ABD2PDG5_9CUCU</name>
<dbReference type="EMBL" id="JABFTP020000185">
    <property type="protein sequence ID" value="KAL3288834.1"/>
    <property type="molecule type" value="Genomic_DNA"/>
</dbReference>
<reference evidence="4 5" key="1">
    <citation type="journal article" date="2021" name="BMC Biol.">
        <title>Horizontally acquired antibacterial genes associated with adaptive radiation of ladybird beetles.</title>
        <authorList>
            <person name="Li H.S."/>
            <person name="Tang X.F."/>
            <person name="Huang Y.H."/>
            <person name="Xu Z.Y."/>
            <person name="Chen M.L."/>
            <person name="Du X.Y."/>
            <person name="Qiu B.Y."/>
            <person name="Chen P.T."/>
            <person name="Zhang W."/>
            <person name="Slipinski A."/>
            <person name="Escalona H.E."/>
            <person name="Waterhouse R.M."/>
            <person name="Zwick A."/>
            <person name="Pang H."/>
        </authorList>
    </citation>
    <scope>NUCLEOTIDE SEQUENCE [LARGE SCALE GENOMIC DNA]</scope>
    <source>
        <strain evidence="4">SYSU2018</strain>
    </source>
</reference>
<dbReference type="GO" id="GO:0008033">
    <property type="term" value="P:tRNA processing"/>
    <property type="evidence" value="ECO:0007669"/>
    <property type="project" value="UniProtKB-KW"/>
</dbReference>
<accession>A0ABD2PDG5</accession>
<evidence type="ECO:0000256" key="1">
    <source>
        <dbReference type="ARBA" id="ARBA00022694"/>
    </source>
</evidence>
<organism evidence="4 5">
    <name type="scientific">Cryptolaemus montrouzieri</name>
    <dbReference type="NCBI Taxonomy" id="559131"/>
    <lineage>
        <taxon>Eukaryota</taxon>
        <taxon>Metazoa</taxon>
        <taxon>Ecdysozoa</taxon>
        <taxon>Arthropoda</taxon>
        <taxon>Hexapoda</taxon>
        <taxon>Insecta</taxon>
        <taxon>Pterygota</taxon>
        <taxon>Neoptera</taxon>
        <taxon>Endopterygota</taxon>
        <taxon>Coleoptera</taxon>
        <taxon>Polyphaga</taxon>
        <taxon>Cucujiformia</taxon>
        <taxon>Coccinelloidea</taxon>
        <taxon>Coccinellidae</taxon>
        <taxon>Scymninae</taxon>
        <taxon>Scymnini</taxon>
        <taxon>Cryptolaemus</taxon>
    </lineage>
</organism>
<dbReference type="Pfam" id="PF00383">
    <property type="entry name" value="dCMP_cyt_deam_1"/>
    <property type="match status" value="1"/>
</dbReference>
<feature type="domain" description="CMP/dCMP-type deaminase" evidence="3">
    <location>
        <begin position="141"/>
        <end position="319"/>
    </location>
</feature>
<dbReference type="Proteomes" id="UP001516400">
    <property type="component" value="Unassembled WGS sequence"/>
</dbReference>
<dbReference type="PANTHER" id="PTHR11079">
    <property type="entry name" value="CYTOSINE DEAMINASE FAMILY MEMBER"/>
    <property type="match status" value="1"/>
</dbReference>
<keyword evidence="5" id="KW-1185">Reference proteome</keyword>
<dbReference type="PANTHER" id="PTHR11079:SF156">
    <property type="entry name" value="INACTIVE TRNA-SPECIFIC ADENOSINE DEAMINASE-LIKE PROTEIN 3-RELATED"/>
    <property type="match status" value="1"/>
</dbReference>
<sequence length="327" mass="37185">MSELCVIKCILDDSFINDIEMIEVFVDTVCDPRNISSVVLSLNSNFPVPELTHLKRVRLRDVLLFPCKDTSIHNVHEILKERNFQTELLKNDVKKVRVAATPPLVRHQYTKCHSMWPCNFHADKYLEKLCSNTLFSAKEVDKIWELMKIAKEVGNYSETPGKNDGVVIVDPKIDSIVAVGYDRTNEGPCRHAIMVALDNVAKTQNGGVWKTPHDNYSEENNLNLAGIPQEILTVLKKNYSDITFGSSVFISNNEESEGPYLCTNYHVYSTREPCVMCAMALVHSRCKRIFYNEFSANGALGTLCKIHTVKHLNHHYEVFVVENFMGK</sequence>
<dbReference type="InterPro" id="IPR002125">
    <property type="entry name" value="CMP_dCMP_dom"/>
</dbReference>
<dbReference type="SUPFAM" id="SSF53927">
    <property type="entry name" value="Cytidine deaminase-like"/>
    <property type="match status" value="1"/>
</dbReference>
<evidence type="ECO:0000313" key="4">
    <source>
        <dbReference type="EMBL" id="KAL3288834.1"/>
    </source>
</evidence>
<dbReference type="InterPro" id="IPR016193">
    <property type="entry name" value="Cytidine_deaminase-like"/>
</dbReference>